<protein>
    <submittedName>
        <fullName evidence="2">Uncharacterized protein</fullName>
    </submittedName>
</protein>
<accession>A0ABN6EYR9</accession>
<name>A0ABN6EYR9_9BACT</name>
<evidence type="ECO:0000313" key="3">
    <source>
        <dbReference type="Proteomes" id="UP001320148"/>
    </source>
</evidence>
<reference evidence="2 3" key="1">
    <citation type="submission" date="2021-02" db="EMBL/GenBank/DDBJ databases">
        <title>Complete genome of Desulfoluna sp. strain ASN36.</title>
        <authorList>
            <person name="Takahashi A."/>
            <person name="Kojima H."/>
            <person name="Fukui M."/>
        </authorList>
    </citation>
    <scope>NUCLEOTIDE SEQUENCE [LARGE SCALE GENOMIC DNA]</scope>
    <source>
        <strain evidence="2 3">ASN36</strain>
    </source>
</reference>
<evidence type="ECO:0000256" key="1">
    <source>
        <dbReference type="SAM" id="MobiDB-lite"/>
    </source>
</evidence>
<keyword evidence="3" id="KW-1185">Reference proteome</keyword>
<dbReference type="Proteomes" id="UP001320148">
    <property type="component" value="Chromosome"/>
</dbReference>
<feature type="compositionally biased region" description="Basic and acidic residues" evidence="1">
    <location>
        <begin position="1"/>
        <end position="16"/>
    </location>
</feature>
<gene>
    <name evidence="2" type="ORF">DSLASN_10890</name>
</gene>
<sequence length="42" mass="5073">MTKKEQKPQKNERPVIHDPQPLIEKQERVTPWPDPKPDKEKK</sequence>
<evidence type="ECO:0000313" key="2">
    <source>
        <dbReference type="EMBL" id="BCS95457.1"/>
    </source>
</evidence>
<proteinExistence type="predicted"/>
<dbReference type="EMBL" id="AP024488">
    <property type="protein sequence ID" value="BCS95457.1"/>
    <property type="molecule type" value="Genomic_DNA"/>
</dbReference>
<feature type="region of interest" description="Disordered" evidence="1">
    <location>
        <begin position="1"/>
        <end position="42"/>
    </location>
</feature>
<organism evidence="2 3">
    <name type="scientific">Desulfoluna limicola</name>
    <dbReference type="NCBI Taxonomy" id="2810562"/>
    <lineage>
        <taxon>Bacteria</taxon>
        <taxon>Pseudomonadati</taxon>
        <taxon>Thermodesulfobacteriota</taxon>
        <taxon>Desulfobacteria</taxon>
        <taxon>Desulfobacterales</taxon>
        <taxon>Desulfolunaceae</taxon>
        <taxon>Desulfoluna</taxon>
    </lineage>
</organism>
<dbReference type="RefSeq" id="WP_255719043.1">
    <property type="nucleotide sequence ID" value="NZ_AP024488.1"/>
</dbReference>